<dbReference type="OrthoDB" id="5305386at2759"/>
<protein>
    <submittedName>
        <fullName evidence="1">Uncharacterized protein</fullName>
    </submittedName>
</protein>
<sequence length="246" mass="28050">MPLVGNFEYGDYIELEDNIVDQIVLIEIPSKDIILHLANLWPECQAISFLWEMLVVELPLVSREYYLERLLDLPKDIDAGPYILRYKNGLLANAESIRAPELNLGPEKLFRAADHRMGDLFLVDYAAGVTETVCYFGRRFTFGWKKDAPYNIETRTSHSDDSVDGIKYIAFEQAALISNTPQIAMSSTTGRLRCRDQSLKERYSPNLNARECGIVRLSNPVSRSSGQIDSFIMYADSYNPEFEEQS</sequence>
<dbReference type="Proteomes" id="UP000236664">
    <property type="component" value="Unassembled WGS sequence"/>
</dbReference>
<dbReference type="EMBL" id="MTQA01000139">
    <property type="protein sequence ID" value="PNP76756.1"/>
    <property type="molecule type" value="Genomic_DNA"/>
</dbReference>
<name>A0A2K0W3B3_GIBNY</name>
<gene>
    <name evidence="1" type="ORF">FNYG_09859</name>
</gene>
<accession>A0A2K0W3B3</accession>
<dbReference type="AlphaFoldDB" id="A0A2K0W3B3"/>
<comment type="caution">
    <text evidence="1">The sequence shown here is derived from an EMBL/GenBank/DDBJ whole genome shotgun (WGS) entry which is preliminary data.</text>
</comment>
<proteinExistence type="predicted"/>
<evidence type="ECO:0000313" key="1">
    <source>
        <dbReference type="EMBL" id="PNP76756.1"/>
    </source>
</evidence>
<organism evidence="1 2">
    <name type="scientific">Gibberella nygamai</name>
    <name type="common">Bean root rot disease fungus</name>
    <name type="synonym">Fusarium nygamai</name>
    <dbReference type="NCBI Taxonomy" id="42673"/>
    <lineage>
        <taxon>Eukaryota</taxon>
        <taxon>Fungi</taxon>
        <taxon>Dikarya</taxon>
        <taxon>Ascomycota</taxon>
        <taxon>Pezizomycotina</taxon>
        <taxon>Sordariomycetes</taxon>
        <taxon>Hypocreomycetidae</taxon>
        <taxon>Hypocreales</taxon>
        <taxon>Nectriaceae</taxon>
        <taxon>Fusarium</taxon>
        <taxon>Fusarium fujikuroi species complex</taxon>
    </lineage>
</organism>
<evidence type="ECO:0000313" key="2">
    <source>
        <dbReference type="Proteomes" id="UP000236664"/>
    </source>
</evidence>
<reference evidence="1 2" key="1">
    <citation type="submission" date="2017-06" db="EMBL/GenBank/DDBJ databases">
        <title>Genome of Fusarium nygamai isolate CS10214.</title>
        <authorList>
            <person name="Gardiner D.M."/>
            <person name="Obanor F."/>
            <person name="Kazan K."/>
        </authorList>
    </citation>
    <scope>NUCLEOTIDE SEQUENCE [LARGE SCALE GENOMIC DNA]</scope>
    <source>
        <strain evidence="1 2">CS10214</strain>
    </source>
</reference>
<keyword evidence="2" id="KW-1185">Reference proteome</keyword>